<dbReference type="Pfam" id="PF13361">
    <property type="entry name" value="UvrD_C"/>
    <property type="match status" value="1"/>
</dbReference>
<dbReference type="Gene3D" id="3.30.65.10">
    <property type="entry name" value="Bacterial Topoisomerase I, domain 1"/>
    <property type="match status" value="1"/>
</dbReference>
<protein>
    <recommendedName>
        <fullName evidence="7">DNA 3'-5' helicase</fullName>
        <ecNumber evidence="7">5.6.2.4</ecNumber>
    </recommendedName>
</protein>
<name>A0ABY5H878_9PSED</name>
<evidence type="ECO:0000313" key="11">
    <source>
        <dbReference type="EMBL" id="UTW08006.1"/>
    </source>
</evidence>
<dbReference type="InterPro" id="IPR013498">
    <property type="entry name" value="Topo_IA_Znf"/>
</dbReference>
<keyword evidence="3 9" id="KW-0347">Helicase</keyword>
<feature type="binding site" evidence="9">
    <location>
        <begin position="224"/>
        <end position="231"/>
    </location>
    <ligand>
        <name>ATP</name>
        <dbReference type="ChEBI" id="CHEBI:30616"/>
    </ligand>
</feature>
<dbReference type="PANTHER" id="PTHR11070:SF63">
    <property type="entry name" value="DNA HELICASE IV"/>
    <property type="match status" value="1"/>
</dbReference>
<evidence type="ECO:0000256" key="2">
    <source>
        <dbReference type="ARBA" id="ARBA00022801"/>
    </source>
</evidence>
<accession>A0ABY5H878</accession>
<dbReference type="InterPro" id="IPR014016">
    <property type="entry name" value="UvrD-like_ATP-bd"/>
</dbReference>
<keyword evidence="1 9" id="KW-0547">Nucleotide-binding</keyword>
<dbReference type="InterPro" id="IPR000212">
    <property type="entry name" value="DNA_helicase_UvrD/REP"/>
</dbReference>
<evidence type="ECO:0000256" key="8">
    <source>
        <dbReference type="ARBA" id="ARBA00048988"/>
    </source>
</evidence>
<comment type="catalytic activity">
    <reaction evidence="6">
        <text>Couples ATP hydrolysis with the unwinding of duplex DNA by translocating in the 3'-5' direction.</text>
        <dbReference type="EC" id="5.6.2.4"/>
    </reaction>
</comment>
<keyword evidence="12" id="KW-1185">Reference proteome</keyword>
<dbReference type="PANTHER" id="PTHR11070">
    <property type="entry name" value="UVRD / RECB / PCRA DNA HELICASE FAMILY MEMBER"/>
    <property type="match status" value="1"/>
</dbReference>
<comment type="catalytic activity">
    <reaction evidence="8">
        <text>ATP + H2O = ADP + phosphate + H(+)</text>
        <dbReference type="Rhea" id="RHEA:13065"/>
        <dbReference type="ChEBI" id="CHEBI:15377"/>
        <dbReference type="ChEBI" id="CHEBI:15378"/>
        <dbReference type="ChEBI" id="CHEBI:30616"/>
        <dbReference type="ChEBI" id="CHEBI:43474"/>
        <dbReference type="ChEBI" id="CHEBI:456216"/>
        <dbReference type="EC" id="5.6.2.4"/>
    </reaction>
</comment>
<dbReference type="InterPro" id="IPR014017">
    <property type="entry name" value="DNA_helicase_UvrD-like_C"/>
</dbReference>
<dbReference type="RefSeq" id="WP_255838601.1">
    <property type="nucleotide sequence ID" value="NZ_CP073346.1"/>
</dbReference>
<gene>
    <name evidence="11" type="ORF">KDW96_01325</name>
</gene>
<dbReference type="Pfam" id="PF01396">
    <property type="entry name" value="Zn_ribbon_Top1"/>
    <property type="match status" value="1"/>
</dbReference>
<evidence type="ECO:0000313" key="12">
    <source>
        <dbReference type="Proteomes" id="UP001059672"/>
    </source>
</evidence>
<evidence type="ECO:0000256" key="9">
    <source>
        <dbReference type="PROSITE-ProRule" id="PRU00560"/>
    </source>
</evidence>
<dbReference type="Gene3D" id="3.40.91.30">
    <property type="match status" value="1"/>
</dbReference>
<dbReference type="SUPFAM" id="SSF52540">
    <property type="entry name" value="P-loop containing nucleoside triphosphate hydrolases"/>
    <property type="match status" value="1"/>
</dbReference>
<feature type="domain" description="UvrD-like helicase ATP-binding" evidence="10">
    <location>
        <begin position="203"/>
        <end position="661"/>
    </location>
</feature>
<sequence length="903" mass="101902">MIHTLRSTIWGGLWARGRKFLAIMDEERLKVRMRDGSTSEWDLIDIGSITVNEGLIWSSLLVKTLEGTKITLGGADPSHVRAWSKRFQDAHTLRLAGVASSVQQDFGRWLEHVVEQFPRKWHSNWLPRLHLKEASPPRASTGHEYDQIASHPAIAAAAASHPLLLPRLLPTAEAAFLQKLAPLNQTFLEAEVKRPLFDTLESSPLTDEQRQGVVCFDHRLMLVAAAGSGKTATMVAKAAYAIESGLVEPHEILMLAFNSAAAEELRERLDKRLAHMPGYEKVVSWTFHKFGLDVIGQAAGEKPRPASWLEGGKDVEKVLSIMRSLSESAPQFHANLTLLRAVFGKPLAKFGVKEPAPTFEDDPTSRGFRTLNGEVVKSQEELLIANWLFFHGVRYQYEPRYKHNTATRGKTQYHPDFYYPDIDLYHEHFALDQHGNPPEHFKDYAAGVKWKRVLHAEKKTEMFETTSHTLRSGQGLLDLAEALTSRGVTLKPRREEDLVDFPMMETDAVASILRSLMQHAKSNQLSVERLRVNARQQDALRGPLFVDIYEMVLEQWENELRETKTVDFDDMINLAIRYTEEGAYQSPYKLVIADEYQDSSFARARLLRAVVKEPDVYLCVVGDDWQSINRFAGADIGVMRKFSYFFDGGTIKYLSRTFRCPQQICTVSSSFVQANPMQLPKEVETTSTVEGKAIQCFAAKRLDEIPGLVERDIGRIVNKMAAHWKGKVLPTIMVLGRYRSDRPENWGMLQAMCKGVVDLLYATVHSSKGAEADYVLLVNVIKGVKGFPSEIQDDPILQIAMPEPEAYPFAEERRLFYVALTRAKRGVFIYTVAGRPSIFLTELQQTGAISIQDASGETLELIPCPKCGAGMKTQRNSQYGPFYGCSLYPKCDWKENIERLHLV</sequence>
<dbReference type="EC" id="5.6.2.4" evidence="7"/>
<dbReference type="Gene3D" id="3.40.50.300">
    <property type="entry name" value="P-loop containing nucleotide triphosphate hydrolases"/>
    <property type="match status" value="3"/>
</dbReference>
<evidence type="ECO:0000256" key="6">
    <source>
        <dbReference type="ARBA" id="ARBA00034617"/>
    </source>
</evidence>
<evidence type="ECO:0000256" key="7">
    <source>
        <dbReference type="ARBA" id="ARBA00034808"/>
    </source>
</evidence>
<evidence type="ECO:0000256" key="1">
    <source>
        <dbReference type="ARBA" id="ARBA00022741"/>
    </source>
</evidence>
<dbReference type="Pfam" id="PF00580">
    <property type="entry name" value="UvrD-helicase"/>
    <property type="match status" value="1"/>
</dbReference>
<reference evidence="11" key="1">
    <citation type="submission" date="2021-04" db="EMBL/GenBank/DDBJ databases">
        <title>Oceanospirillales bacteria with DddD are important DMSP degraders in coastal seawater.</title>
        <authorList>
            <person name="Liu J."/>
        </authorList>
    </citation>
    <scope>NUCLEOTIDE SEQUENCE</scope>
    <source>
        <strain evidence="11">D13-4</strain>
    </source>
</reference>
<evidence type="ECO:0000259" key="10">
    <source>
        <dbReference type="PROSITE" id="PS51198"/>
    </source>
</evidence>
<dbReference type="EMBL" id="CP073346">
    <property type="protein sequence ID" value="UTW08006.1"/>
    <property type="molecule type" value="Genomic_DNA"/>
</dbReference>
<dbReference type="Proteomes" id="UP001059672">
    <property type="component" value="Chromosome"/>
</dbReference>
<dbReference type="SUPFAM" id="SSF57783">
    <property type="entry name" value="Zinc beta-ribbon"/>
    <property type="match status" value="1"/>
</dbReference>
<dbReference type="PROSITE" id="PS51198">
    <property type="entry name" value="UVRD_HELICASE_ATP_BIND"/>
    <property type="match status" value="1"/>
</dbReference>
<organism evidence="11 12">
    <name type="scientific">Pseudomonas benzenivorans</name>
    <dbReference type="NCBI Taxonomy" id="556533"/>
    <lineage>
        <taxon>Bacteria</taxon>
        <taxon>Pseudomonadati</taxon>
        <taxon>Pseudomonadota</taxon>
        <taxon>Gammaproteobacteria</taxon>
        <taxon>Pseudomonadales</taxon>
        <taxon>Pseudomonadaceae</taxon>
        <taxon>Pseudomonas</taxon>
    </lineage>
</organism>
<keyword evidence="4 9" id="KW-0067">ATP-binding</keyword>
<evidence type="ECO:0000256" key="3">
    <source>
        <dbReference type="ARBA" id="ARBA00022806"/>
    </source>
</evidence>
<keyword evidence="2 9" id="KW-0378">Hydrolase</keyword>
<evidence type="ECO:0000256" key="5">
    <source>
        <dbReference type="ARBA" id="ARBA00023235"/>
    </source>
</evidence>
<dbReference type="InterPro" id="IPR027417">
    <property type="entry name" value="P-loop_NTPase"/>
</dbReference>
<proteinExistence type="predicted"/>
<evidence type="ECO:0000256" key="4">
    <source>
        <dbReference type="ARBA" id="ARBA00022840"/>
    </source>
</evidence>
<keyword evidence="5" id="KW-0413">Isomerase</keyword>